<dbReference type="OrthoDB" id="348976at2759"/>
<dbReference type="SUPFAM" id="SSF53474">
    <property type="entry name" value="alpha/beta-Hydrolases"/>
    <property type="match status" value="1"/>
</dbReference>
<comment type="caution">
    <text evidence="4">The sequence shown here is derived from an EMBL/GenBank/DDBJ whole genome shotgun (WGS) entry which is preliminary data.</text>
</comment>
<dbReference type="GO" id="GO:0016788">
    <property type="term" value="F:hydrolase activity, acting on ester bonds"/>
    <property type="evidence" value="ECO:0007669"/>
    <property type="project" value="InterPro"/>
</dbReference>
<feature type="chain" id="PRO_5040147869" description="GPI inositol-deacylase" evidence="2">
    <location>
        <begin position="25"/>
        <end position="343"/>
    </location>
</feature>
<accession>A0A9N8ECK9</accession>
<evidence type="ECO:0000259" key="3">
    <source>
        <dbReference type="Pfam" id="PF07819"/>
    </source>
</evidence>
<feature type="domain" description="GPI inositol-deacylase PGAP1-like alpha/beta" evidence="3">
    <location>
        <begin position="171"/>
        <end position="220"/>
    </location>
</feature>
<proteinExistence type="inferred from homology"/>
<keyword evidence="1" id="KW-0256">Endoplasmic reticulum</keyword>
<keyword evidence="1" id="KW-0378">Hydrolase</keyword>
<dbReference type="GO" id="GO:0015031">
    <property type="term" value="P:protein transport"/>
    <property type="evidence" value="ECO:0007669"/>
    <property type="project" value="UniProtKB-KW"/>
</dbReference>
<comment type="subcellular location">
    <subcellularLocation>
        <location evidence="1">Endoplasmic reticulum membrane</location>
    </subcellularLocation>
</comment>
<dbReference type="PANTHER" id="PTHR47909:SF2">
    <property type="entry name" value="GPI INOSITOL-DEACYLASE"/>
    <property type="match status" value="1"/>
</dbReference>
<keyword evidence="5" id="KW-1185">Reference proteome</keyword>
<sequence>MFLSRFLLVWVVAALSAPSFYCQALQLGGIFSSGRNKNQPRNDERKIQAAVLVPGFLTGASEFQSLCDNLTERGLPTVAVPMPAWHWLPCLGGRSARPILERIDFTVQHLIAADGDITKVPSFQYSLKDAWEDFWTNPGGVAQVGGSQRVDEYPIVEPRGTFDLPELPPNAGKIALIGHSAGGWISRAYLSSRSYGGKAYEGSKYIHSLVTLGTPHQSAPGPAFEGVQWCNEEPAPVRSLAVGGTGFKGDEWGAMTQGAYSFCCNQGTDGTSYTGDGMTPIDSALSFDGAEQLAIQNVTHFSWDTFGAEFVAPELAKDYSNGRPWYGSKGIVEKWADWIVQHA</sequence>
<keyword evidence="1" id="KW-0653">Protein transport</keyword>
<name>A0A9N8ECK9_9STRA</name>
<dbReference type="EMBL" id="CAICTM010000805">
    <property type="protein sequence ID" value="CAB9516781.1"/>
    <property type="molecule type" value="Genomic_DNA"/>
</dbReference>
<organism evidence="4 5">
    <name type="scientific">Seminavis robusta</name>
    <dbReference type="NCBI Taxonomy" id="568900"/>
    <lineage>
        <taxon>Eukaryota</taxon>
        <taxon>Sar</taxon>
        <taxon>Stramenopiles</taxon>
        <taxon>Ochrophyta</taxon>
        <taxon>Bacillariophyta</taxon>
        <taxon>Bacillariophyceae</taxon>
        <taxon>Bacillariophycidae</taxon>
        <taxon>Naviculales</taxon>
        <taxon>Naviculaceae</taxon>
        <taxon>Seminavis</taxon>
    </lineage>
</organism>
<protein>
    <recommendedName>
        <fullName evidence="1">GPI inositol-deacylase</fullName>
        <ecNumber evidence="1">3.1.-.-</ecNumber>
    </recommendedName>
</protein>
<feature type="signal peptide" evidence="2">
    <location>
        <begin position="1"/>
        <end position="24"/>
    </location>
</feature>
<dbReference type="InterPro" id="IPR029058">
    <property type="entry name" value="AB_hydrolase_fold"/>
</dbReference>
<keyword evidence="2" id="KW-0732">Signal</keyword>
<evidence type="ECO:0000313" key="4">
    <source>
        <dbReference type="EMBL" id="CAB9516781.1"/>
    </source>
</evidence>
<comment type="similarity">
    <text evidence="1">Belongs to the GPI inositol-deacylase family.</text>
</comment>
<dbReference type="GO" id="GO:0005789">
    <property type="term" value="C:endoplasmic reticulum membrane"/>
    <property type="evidence" value="ECO:0007669"/>
    <property type="project" value="UniProtKB-SubCell"/>
</dbReference>
<dbReference type="Proteomes" id="UP001153069">
    <property type="component" value="Unassembled WGS sequence"/>
</dbReference>
<dbReference type="EC" id="3.1.-.-" evidence="1"/>
<reference evidence="4" key="1">
    <citation type="submission" date="2020-06" db="EMBL/GenBank/DDBJ databases">
        <authorList>
            <consortium name="Plant Systems Biology data submission"/>
        </authorList>
    </citation>
    <scope>NUCLEOTIDE SEQUENCE</scope>
    <source>
        <strain evidence="4">D6</strain>
    </source>
</reference>
<keyword evidence="1" id="KW-0472">Membrane</keyword>
<dbReference type="InterPro" id="IPR012908">
    <property type="entry name" value="PGAP1-ab_dom-like"/>
</dbReference>
<comment type="function">
    <text evidence="1">Involved in inositol deacylation of GPI-anchored proteins which plays important roles in the quality control and ER-associated degradation of GPI-anchored proteins.</text>
</comment>
<dbReference type="AlphaFoldDB" id="A0A9N8ECK9"/>
<keyword evidence="1" id="KW-0813">Transport</keyword>
<dbReference type="Gene3D" id="3.40.50.1820">
    <property type="entry name" value="alpha/beta hydrolase"/>
    <property type="match status" value="1"/>
</dbReference>
<evidence type="ECO:0000313" key="5">
    <source>
        <dbReference type="Proteomes" id="UP001153069"/>
    </source>
</evidence>
<evidence type="ECO:0000256" key="2">
    <source>
        <dbReference type="SAM" id="SignalP"/>
    </source>
</evidence>
<evidence type="ECO:0000256" key="1">
    <source>
        <dbReference type="RuleBase" id="RU365011"/>
    </source>
</evidence>
<gene>
    <name evidence="4" type="ORF">SEMRO_806_G205200.1</name>
</gene>
<dbReference type="Pfam" id="PF07819">
    <property type="entry name" value="PGAP1"/>
    <property type="match status" value="1"/>
</dbReference>
<dbReference type="PANTHER" id="PTHR47909">
    <property type="entry name" value="ALPHA/BETA-HYDROLASES SUPERFAMILY PROTEIN"/>
    <property type="match status" value="1"/>
</dbReference>